<dbReference type="AlphaFoldDB" id="A0A7S2JM41"/>
<evidence type="ECO:0000256" key="2">
    <source>
        <dbReference type="SAM" id="SignalP"/>
    </source>
</evidence>
<feature type="chain" id="PRO_5031347514" evidence="2">
    <location>
        <begin position="18"/>
        <end position="108"/>
    </location>
</feature>
<reference evidence="3" key="1">
    <citation type="submission" date="2021-01" db="EMBL/GenBank/DDBJ databases">
        <authorList>
            <person name="Corre E."/>
            <person name="Pelletier E."/>
            <person name="Niang G."/>
            <person name="Scheremetjew M."/>
            <person name="Finn R."/>
            <person name="Kale V."/>
            <person name="Holt S."/>
            <person name="Cochrane G."/>
            <person name="Meng A."/>
            <person name="Brown T."/>
            <person name="Cohen L."/>
        </authorList>
    </citation>
    <scope>NUCLEOTIDE SEQUENCE</scope>
    <source>
        <strain evidence="3">UTEX LB 985</strain>
    </source>
</reference>
<feature type="transmembrane region" description="Helical" evidence="1">
    <location>
        <begin position="85"/>
        <end position="106"/>
    </location>
</feature>
<protein>
    <submittedName>
        <fullName evidence="3">Uncharacterized protein</fullName>
    </submittedName>
</protein>
<keyword evidence="1" id="KW-0812">Transmembrane</keyword>
<name>A0A7S2JM41_9EUKA</name>
<evidence type="ECO:0000256" key="1">
    <source>
        <dbReference type="SAM" id="Phobius"/>
    </source>
</evidence>
<organism evidence="3">
    <name type="scientific">Haptolina brevifila</name>
    <dbReference type="NCBI Taxonomy" id="156173"/>
    <lineage>
        <taxon>Eukaryota</taxon>
        <taxon>Haptista</taxon>
        <taxon>Haptophyta</taxon>
        <taxon>Prymnesiophyceae</taxon>
        <taxon>Prymnesiales</taxon>
        <taxon>Prymnesiaceae</taxon>
        <taxon>Haptolina</taxon>
    </lineage>
</organism>
<dbReference type="EMBL" id="HBGU01083925">
    <property type="protein sequence ID" value="CAD9551823.1"/>
    <property type="molecule type" value="Transcribed_RNA"/>
</dbReference>
<keyword evidence="1" id="KW-0472">Membrane</keyword>
<feature type="signal peptide" evidence="2">
    <location>
        <begin position="1"/>
        <end position="17"/>
    </location>
</feature>
<gene>
    <name evidence="3" type="ORF">CBRE1094_LOCUS45789</name>
</gene>
<evidence type="ECO:0000313" key="3">
    <source>
        <dbReference type="EMBL" id="CAD9551823.1"/>
    </source>
</evidence>
<proteinExistence type="predicted"/>
<sequence length="108" mass="11593">MNLVRVLIAVLVSQSAAFVVPATASMKRVARCSEPAMPIWDFGTANFERPTPYQHNKGIFGFSFKNDRTDYGRSTDYEFEGSADIGGLALSLALPAIGVAFCAAIISS</sequence>
<accession>A0A7S2JM41</accession>
<keyword evidence="1" id="KW-1133">Transmembrane helix</keyword>
<keyword evidence="2" id="KW-0732">Signal</keyword>